<protein>
    <recommendedName>
        <fullName evidence="3">HTH cro/C1-type domain-containing protein</fullName>
    </recommendedName>
</protein>
<dbReference type="Proteomes" id="UP001225906">
    <property type="component" value="Unassembled WGS sequence"/>
</dbReference>
<reference evidence="2" key="1">
    <citation type="journal article" date="2019" name="Int. J. Syst. Evol. Microbiol.">
        <title>The Global Catalogue of Microorganisms (GCM) 10K type strain sequencing project: providing services to taxonomists for standard genome sequencing and annotation.</title>
        <authorList>
            <consortium name="The Broad Institute Genomics Platform"/>
            <consortium name="The Broad Institute Genome Sequencing Center for Infectious Disease"/>
            <person name="Wu L."/>
            <person name="Ma J."/>
        </authorList>
    </citation>
    <scope>NUCLEOTIDE SEQUENCE [LARGE SCALE GENOMIC DNA]</scope>
    <source>
        <strain evidence="2">VKM B-3159</strain>
    </source>
</reference>
<gene>
    <name evidence="1" type="ORF">Q9291_00335</name>
</gene>
<name>A0ABT9JNW2_9PROT</name>
<evidence type="ECO:0000313" key="1">
    <source>
        <dbReference type="EMBL" id="MDP8566281.1"/>
    </source>
</evidence>
<dbReference type="RefSeq" id="WP_306387983.1">
    <property type="nucleotide sequence ID" value="NZ_JAVCAP010000001.1"/>
</dbReference>
<keyword evidence="2" id="KW-1185">Reference proteome</keyword>
<dbReference type="EMBL" id="JAVCAP010000001">
    <property type="protein sequence ID" value="MDP8566281.1"/>
    <property type="molecule type" value="Genomic_DNA"/>
</dbReference>
<evidence type="ECO:0000313" key="2">
    <source>
        <dbReference type="Proteomes" id="UP001225906"/>
    </source>
</evidence>
<comment type="caution">
    <text evidence="1">The sequence shown here is derived from an EMBL/GenBank/DDBJ whole genome shotgun (WGS) entry which is preliminary data.</text>
</comment>
<organism evidence="1 2">
    <name type="scientific">Methylophilus aquaticus</name>
    <dbReference type="NCBI Taxonomy" id="1971610"/>
    <lineage>
        <taxon>Bacteria</taxon>
        <taxon>Pseudomonadati</taxon>
        <taxon>Pseudomonadota</taxon>
        <taxon>Betaproteobacteria</taxon>
        <taxon>Nitrosomonadales</taxon>
        <taxon>Methylophilaceae</taxon>
        <taxon>Methylophilus</taxon>
    </lineage>
</organism>
<sequence>MNNTSTYGGWFAPQAKTGNVTTFVKSCGLAYCTIIASIVGLQTAGEISPRALTERSSHVRLNVVVSRNPQENLKFIKSVFSPSILDLANTFDVSRQSIYNWLNGEQIADANLAKLANLTEAAEIFASSGIKLSSMILKSRLIHGKNLFQIVRDGGSAKYAANQIVTAQLRAEAQRSKVLDKFRNKKGANPTADFALPAPNEFV</sequence>
<proteinExistence type="predicted"/>
<accession>A0ABT9JNW2</accession>
<evidence type="ECO:0008006" key="3">
    <source>
        <dbReference type="Google" id="ProtNLM"/>
    </source>
</evidence>